<name>A0ABN7KS05_9BURK</name>
<protein>
    <recommendedName>
        <fullName evidence="3">Sel1 repeat family protein</fullName>
    </recommendedName>
</protein>
<reference evidence="1 2" key="1">
    <citation type="submission" date="2021-02" db="EMBL/GenBank/DDBJ databases">
        <authorList>
            <person name="Vanwijnsberghe S."/>
        </authorList>
    </citation>
    <scope>NUCLEOTIDE SEQUENCE [LARGE SCALE GENOMIC DNA]</scope>
    <source>
        <strain evidence="1 2">LMG 31837</strain>
    </source>
</reference>
<dbReference type="Gene3D" id="1.25.40.10">
    <property type="entry name" value="Tetratricopeptide repeat domain"/>
    <property type="match status" value="1"/>
</dbReference>
<evidence type="ECO:0000313" key="2">
    <source>
        <dbReference type="Proteomes" id="UP000672526"/>
    </source>
</evidence>
<organism evidence="1 2">
    <name type="scientific">Paraburkholderia haematera</name>
    <dbReference type="NCBI Taxonomy" id="2793077"/>
    <lineage>
        <taxon>Bacteria</taxon>
        <taxon>Pseudomonadati</taxon>
        <taxon>Pseudomonadota</taxon>
        <taxon>Betaproteobacteria</taxon>
        <taxon>Burkholderiales</taxon>
        <taxon>Burkholderiaceae</taxon>
        <taxon>Paraburkholderia</taxon>
    </lineage>
</organism>
<comment type="caution">
    <text evidence="1">The sequence shown here is derived from an EMBL/GenBank/DDBJ whole genome shotgun (WGS) entry which is preliminary data.</text>
</comment>
<sequence>MNSPLRSLAQFVATLLAKSLPTSLPATFLTRTIWPAFAASAWWFTAAVTAFSTAFAVTANAEPQVACSPGYPLPTPTHLPRKTTEASHRVPLAHMDDARCAAAPSASLDRLAAYHCAQLYDAAGRQEDALGWYGVAAVAGYGPAQKRLGNLYGGEGDVARDYACAVYWQRRARESGESIDLPHVFMGGTPP</sequence>
<evidence type="ECO:0000313" key="1">
    <source>
        <dbReference type="EMBL" id="CAE6709108.1"/>
    </source>
</evidence>
<proteinExistence type="predicted"/>
<dbReference type="SUPFAM" id="SSF81901">
    <property type="entry name" value="HCP-like"/>
    <property type="match status" value="1"/>
</dbReference>
<accession>A0ABN7KS05</accession>
<evidence type="ECO:0008006" key="3">
    <source>
        <dbReference type="Google" id="ProtNLM"/>
    </source>
</evidence>
<gene>
    <name evidence="1" type="ORF">R69888_01047</name>
</gene>
<dbReference type="InterPro" id="IPR011990">
    <property type="entry name" value="TPR-like_helical_dom_sf"/>
</dbReference>
<dbReference type="EMBL" id="CAJNBK010000002">
    <property type="protein sequence ID" value="CAE6709108.1"/>
    <property type="molecule type" value="Genomic_DNA"/>
</dbReference>
<dbReference type="Proteomes" id="UP000672526">
    <property type="component" value="Unassembled WGS sequence"/>
</dbReference>
<keyword evidence="2" id="KW-1185">Reference proteome</keyword>